<keyword evidence="2" id="KW-0827">Tyrosine biosynthesis</keyword>
<dbReference type="GO" id="GO:0005737">
    <property type="term" value="C:cytoplasm"/>
    <property type="evidence" value="ECO:0007669"/>
    <property type="project" value="UniProtKB-SubCell"/>
</dbReference>
<dbReference type="SMART" id="SM00830">
    <property type="entry name" value="CM_2"/>
    <property type="match status" value="1"/>
</dbReference>
<dbReference type="PANTHER" id="PTHR21363">
    <property type="entry name" value="PREPHENATE DEHYDROGENASE"/>
    <property type="match status" value="1"/>
</dbReference>
<dbReference type="InterPro" id="IPR046826">
    <property type="entry name" value="PDH_N"/>
</dbReference>
<evidence type="ECO:0000256" key="2">
    <source>
        <dbReference type="PIRNR" id="PIRNR001499"/>
    </source>
</evidence>
<dbReference type="GO" id="GO:0070403">
    <property type="term" value="F:NAD+ binding"/>
    <property type="evidence" value="ECO:0007669"/>
    <property type="project" value="InterPro"/>
</dbReference>
<dbReference type="InterPro" id="IPR002701">
    <property type="entry name" value="CM_II_prokaryot"/>
</dbReference>
<dbReference type="RefSeq" id="WP_199494632.1">
    <property type="nucleotide sequence ID" value="NZ_CAXBHZ010000001.1"/>
</dbReference>
<dbReference type="InterPro" id="IPR008927">
    <property type="entry name" value="6-PGluconate_DH-like_C_sf"/>
</dbReference>
<dbReference type="GO" id="GO:0006571">
    <property type="term" value="P:tyrosine biosynthetic process"/>
    <property type="evidence" value="ECO:0007669"/>
    <property type="project" value="UniProtKB-UniPathway"/>
</dbReference>
<sequence length="380" mass="43297">MSQEPDKRLSELRNAIDAADNELIEIIARRAKLTAEVGEVKRSLKQPLYVPERERSLVKARRVKAKQAGLSEDLIEDVVRRIIRESYRTQTSQAAATSSHLERPVFVFGGEGALGARLVAQLRQTGYRVITIDKNNEWPTEDELSQAQLVLMSVPVNKTAELIRRLPPLPDDCVLADVTSIKAAPLNAMLEQHDGPVVGLHPMFGPSVQNLAKQLVVVTHGRQRQHYQWLLDQFINWGAHLHEVDANKHDDAMGWIQAMRHLSTFAYGVHLASEQVDIKELLELSSPIYRMELMMIGRLFAQNAELYADIIAANKSQFSSIRRYLRRFSEILDDIESGKKKDFVLLFEEVSQYFGEFSNQFLQESESLVQLADDQRFKHE</sequence>
<gene>
    <name evidence="7" type="primary">tyrA</name>
    <name evidence="6" type="ORF">JHC10_09690</name>
    <name evidence="7" type="ORF">JHC11_05890</name>
</gene>
<dbReference type="InterPro" id="IPR036263">
    <property type="entry name" value="Chorismate_II_sf"/>
</dbReference>
<keyword evidence="3" id="KW-0175">Coiled coil</keyword>
<keyword evidence="2 7" id="KW-0413">Isomerase</keyword>
<keyword evidence="2" id="KW-0520">NAD</keyword>
<dbReference type="NCBIfam" id="NF008400">
    <property type="entry name" value="PRK11199.1"/>
    <property type="match status" value="1"/>
</dbReference>
<dbReference type="Pfam" id="PF01817">
    <property type="entry name" value="CM_2"/>
    <property type="match status" value="1"/>
</dbReference>
<evidence type="ECO:0000256" key="3">
    <source>
        <dbReference type="SAM" id="Coils"/>
    </source>
</evidence>
<dbReference type="UniPathway" id="UPA00120">
    <property type="reaction ID" value="UER00203"/>
</dbReference>
<evidence type="ECO:0000313" key="9">
    <source>
        <dbReference type="Proteomes" id="UP000655994"/>
    </source>
</evidence>
<dbReference type="PROSITE" id="PS51176">
    <property type="entry name" value="PDH_ADH"/>
    <property type="match status" value="1"/>
</dbReference>
<dbReference type="Gene3D" id="3.40.50.720">
    <property type="entry name" value="NAD(P)-binding Rossmann-like Domain"/>
    <property type="match status" value="1"/>
</dbReference>
<dbReference type="GO" id="GO:0004106">
    <property type="term" value="F:chorismate mutase activity"/>
    <property type="evidence" value="ECO:0007669"/>
    <property type="project" value="InterPro"/>
</dbReference>
<protein>
    <recommendedName>
        <fullName evidence="2">T-protein</fullName>
    </recommendedName>
</protein>
<dbReference type="GO" id="GO:0004665">
    <property type="term" value="F:prephenate dehydrogenase (NADP+) activity"/>
    <property type="evidence" value="ECO:0007669"/>
    <property type="project" value="InterPro"/>
</dbReference>
<dbReference type="UniPathway" id="UPA00122">
    <property type="reaction ID" value="UER00961"/>
</dbReference>
<evidence type="ECO:0000313" key="6">
    <source>
        <dbReference type="EMBL" id="MBJ7267207.1"/>
    </source>
</evidence>
<feature type="domain" description="Prephenate/arogenate dehydrogenase" evidence="5">
    <location>
        <begin position="103"/>
        <end position="365"/>
    </location>
</feature>
<dbReference type="SUPFAM" id="SSF48179">
    <property type="entry name" value="6-phosphogluconate dehydrogenase C-terminal domain-like"/>
    <property type="match status" value="1"/>
</dbReference>
<dbReference type="PROSITE" id="PS51168">
    <property type="entry name" value="CHORISMATE_MUT_2"/>
    <property type="match status" value="1"/>
</dbReference>
<dbReference type="InterPro" id="IPR036291">
    <property type="entry name" value="NAD(P)-bd_dom_sf"/>
</dbReference>
<dbReference type="InterPro" id="IPR036979">
    <property type="entry name" value="CM_dom_sf"/>
</dbReference>
<dbReference type="EMBL" id="JAEMOS010000029">
    <property type="protein sequence ID" value="MBJ7267207.1"/>
    <property type="molecule type" value="Genomic_DNA"/>
</dbReference>
<keyword evidence="2" id="KW-0028">Amino-acid biosynthesis</keyword>
<keyword evidence="9" id="KW-1185">Reference proteome</keyword>
<reference evidence="7 9" key="1">
    <citation type="submission" date="2020-09" db="EMBL/GenBank/DDBJ databases">
        <title>Draft Genomes of Bacterial Isolates from North Pond Shallow Sediments.</title>
        <authorList>
            <person name="Kiel Reese B."/>
            <person name="Mullis M."/>
            <person name="Weisend R.E."/>
        </authorList>
    </citation>
    <scope>NUCLEOTIDE SEQUENCE</scope>
    <source>
        <strain evidence="7">KJE-2</strain>
        <strain evidence="6 9">KJE-3</strain>
    </source>
</reference>
<feature type="domain" description="Chorismate mutase" evidence="4">
    <location>
        <begin position="3"/>
        <end position="94"/>
    </location>
</feature>
<evidence type="ECO:0000313" key="7">
    <source>
        <dbReference type="EMBL" id="MBJ7315520.1"/>
    </source>
</evidence>
<dbReference type="PIRSF" id="PIRSF001499">
    <property type="entry name" value="Chor_mut_pdh_Tpr"/>
    <property type="match status" value="1"/>
</dbReference>
<dbReference type="Proteomes" id="UP000621390">
    <property type="component" value="Unassembled WGS sequence"/>
</dbReference>
<comment type="pathway">
    <text evidence="2">Metabolic intermediate biosynthesis; prephenate biosynthesis; prephenate from chorismate: step 1/1.</text>
</comment>
<accession>A0A8I1G8D5</accession>
<dbReference type="InterPro" id="IPR003099">
    <property type="entry name" value="Prephen_DH"/>
</dbReference>
<dbReference type="Pfam" id="PF20463">
    <property type="entry name" value="PDH_C"/>
    <property type="match status" value="1"/>
</dbReference>
<evidence type="ECO:0000256" key="1">
    <source>
        <dbReference type="ARBA" id="ARBA00023002"/>
    </source>
</evidence>
<dbReference type="Gene3D" id="1.10.3660.10">
    <property type="entry name" value="6-phosphogluconate dehydrogenase C-terminal like domain"/>
    <property type="match status" value="1"/>
</dbReference>
<proteinExistence type="predicted"/>
<keyword evidence="1 2" id="KW-0560">Oxidoreductase</keyword>
<keyword evidence="2" id="KW-0963">Cytoplasm</keyword>
<dbReference type="EMBL" id="JAEMOP010000002">
    <property type="protein sequence ID" value="MBJ7315520.1"/>
    <property type="molecule type" value="Genomic_DNA"/>
</dbReference>
<keyword evidence="2" id="KW-0057">Aromatic amino acid biosynthesis</keyword>
<dbReference type="Gene3D" id="1.20.59.10">
    <property type="entry name" value="Chorismate mutase"/>
    <property type="match status" value="1"/>
</dbReference>
<comment type="pathway">
    <text evidence="2">Amino-acid biosynthesis; L-tyrosine biosynthesis; (4-hydroxyphenyl)pyruvate from prephenate (NAD(+) route): step 1/1.</text>
</comment>
<name>A0A8I1G8D5_9GAMM</name>
<evidence type="ECO:0000259" key="5">
    <source>
        <dbReference type="PROSITE" id="PS51176"/>
    </source>
</evidence>
<feature type="coiled-coil region" evidence="3">
    <location>
        <begin position="9"/>
        <end position="36"/>
    </location>
</feature>
<dbReference type="AlphaFoldDB" id="A0A8I1G8D5"/>
<organism evidence="7 8">
    <name type="scientific">Idiomarina abyssalis</name>
    <dbReference type="NCBI Taxonomy" id="86102"/>
    <lineage>
        <taxon>Bacteria</taxon>
        <taxon>Pseudomonadati</taxon>
        <taxon>Pseudomonadota</taxon>
        <taxon>Gammaproteobacteria</taxon>
        <taxon>Alteromonadales</taxon>
        <taxon>Idiomarinaceae</taxon>
        <taxon>Idiomarina</taxon>
    </lineage>
</organism>
<dbReference type="SUPFAM" id="SSF48600">
    <property type="entry name" value="Chorismate mutase II"/>
    <property type="match status" value="1"/>
</dbReference>
<dbReference type="GO" id="GO:0046417">
    <property type="term" value="P:chorismate metabolic process"/>
    <property type="evidence" value="ECO:0007669"/>
    <property type="project" value="InterPro"/>
</dbReference>
<dbReference type="SUPFAM" id="SSF51735">
    <property type="entry name" value="NAD(P)-binding Rossmann-fold domains"/>
    <property type="match status" value="1"/>
</dbReference>
<dbReference type="InterPro" id="IPR050812">
    <property type="entry name" value="Preph/Arog_dehydrog"/>
</dbReference>
<dbReference type="InterPro" id="IPR046825">
    <property type="entry name" value="PDH_C"/>
</dbReference>
<dbReference type="Proteomes" id="UP000655994">
    <property type="component" value="Unassembled WGS sequence"/>
</dbReference>
<dbReference type="InterPro" id="IPR008244">
    <property type="entry name" value="Chor_mut/prephenate_DH_T"/>
</dbReference>
<comment type="caution">
    <text evidence="7">The sequence shown here is derived from an EMBL/GenBank/DDBJ whole genome shotgun (WGS) entry which is preliminary data.</text>
</comment>
<dbReference type="Pfam" id="PF02153">
    <property type="entry name" value="PDH_N"/>
    <property type="match status" value="1"/>
</dbReference>
<dbReference type="GO" id="GO:0008977">
    <property type="term" value="F:prephenate dehydrogenase (NAD+) activity"/>
    <property type="evidence" value="ECO:0007669"/>
    <property type="project" value="InterPro"/>
</dbReference>
<evidence type="ECO:0000259" key="4">
    <source>
        <dbReference type="PROSITE" id="PS51168"/>
    </source>
</evidence>
<comment type="subcellular location">
    <subcellularLocation>
        <location evidence="2">Cytoplasm</location>
    </subcellularLocation>
</comment>
<dbReference type="PANTHER" id="PTHR21363:SF0">
    <property type="entry name" value="PREPHENATE DEHYDROGENASE [NADP(+)]"/>
    <property type="match status" value="1"/>
</dbReference>
<evidence type="ECO:0000313" key="8">
    <source>
        <dbReference type="Proteomes" id="UP000621390"/>
    </source>
</evidence>